<evidence type="ECO:0000313" key="3">
    <source>
        <dbReference type="EMBL" id="MCS5735669.1"/>
    </source>
</evidence>
<dbReference type="InterPro" id="IPR057666">
    <property type="entry name" value="DrpA_SLOG"/>
</dbReference>
<dbReference type="InterPro" id="IPR003488">
    <property type="entry name" value="DprA"/>
</dbReference>
<accession>A0ABT2H6X4</accession>
<evidence type="ECO:0000256" key="1">
    <source>
        <dbReference type="ARBA" id="ARBA00006525"/>
    </source>
</evidence>
<dbReference type="Pfam" id="PF02481">
    <property type="entry name" value="DNA_processg_A"/>
    <property type="match status" value="1"/>
</dbReference>
<gene>
    <name evidence="3" type="primary">dprA</name>
    <name evidence="3" type="ORF">N1032_18165</name>
</gene>
<evidence type="ECO:0000259" key="2">
    <source>
        <dbReference type="Pfam" id="PF02481"/>
    </source>
</evidence>
<dbReference type="RefSeq" id="WP_259540622.1">
    <property type="nucleotide sequence ID" value="NZ_JANLCJ010000008.1"/>
</dbReference>
<dbReference type="NCBIfam" id="TIGR00732">
    <property type="entry name" value="dprA"/>
    <property type="match status" value="1"/>
</dbReference>
<dbReference type="EMBL" id="JANLCJ010000008">
    <property type="protein sequence ID" value="MCS5735669.1"/>
    <property type="molecule type" value="Genomic_DNA"/>
</dbReference>
<proteinExistence type="inferred from homology"/>
<protein>
    <submittedName>
        <fullName evidence="3">DNA-processing protein DprA</fullName>
    </submittedName>
</protein>
<organism evidence="3 4">
    <name type="scientific">Herbiconiux daphne</name>
    <dbReference type="NCBI Taxonomy" id="2970914"/>
    <lineage>
        <taxon>Bacteria</taxon>
        <taxon>Bacillati</taxon>
        <taxon>Actinomycetota</taxon>
        <taxon>Actinomycetes</taxon>
        <taxon>Micrococcales</taxon>
        <taxon>Microbacteriaceae</taxon>
        <taxon>Herbiconiux</taxon>
    </lineage>
</organism>
<reference evidence="3" key="1">
    <citation type="submission" date="2022-08" db="EMBL/GenBank/DDBJ databases">
        <authorList>
            <person name="Deng Y."/>
            <person name="Han X.-F."/>
            <person name="Zhang Y.-Q."/>
        </authorList>
    </citation>
    <scope>NUCLEOTIDE SEQUENCE</scope>
    <source>
        <strain evidence="3">CPCC 203386</strain>
    </source>
</reference>
<dbReference type="SUPFAM" id="SSF102405">
    <property type="entry name" value="MCP/YpsA-like"/>
    <property type="match status" value="1"/>
</dbReference>
<comment type="caution">
    <text evidence="3">The sequence shown here is derived from an EMBL/GenBank/DDBJ whole genome shotgun (WGS) entry which is preliminary data.</text>
</comment>
<dbReference type="PANTHER" id="PTHR43022:SF1">
    <property type="entry name" value="PROTEIN SMF"/>
    <property type="match status" value="1"/>
</dbReference>
<evidence type="ECO:0000313" key="4">
    <source>
        <dbReference type="Proteomes" id="UP001165586"/>
    </source>
</evidence>
<dbReference type="Gene3D" id="3.40.50.450">
    <property type="match status" value="1"/>
</dbReference>
<dbReference type="PANTHER" id="PTHR43022">
    <property type="entry name" value="PROTEIN SMF"/>
    <property type="match status" value="1"/>
</dbReference>
<dbReference type="Proteomes" id="UP001165586">
    <property type="component" value="Unassembled WGS sequence"/>
</dbReference>
<comment type="similarity">
    <text evidence="1">Belongs to the DprA/Smf family.</text>
</comment>
<name>A0ABT2H6X4_9MICO</name>
<feature type="domain" description="Smf/DprA SLOG" evidence="2">
    <location>
        <begin position="115"/>
        <end position="323"/>
    </location>
</feature>
<keyword evidence="4" id="KW-1185">Reference proteome</keyword>
<sequence length="324" mass="33666">MSTEQNPIQTIRTELPAQLPLEHNAVEAIRRASSTPLTYSDAAIARVAWSVIIEPGDPEAGALIHTHGPVAALALVVNQSTGDAPGRLANLAGAQYNPSRVARRLELTDKHGFAILTPEDAGWPTRVAALGDAAPLLFWCRGNLEALNSEHSTAISGSRAATTYGEHVAMNLTSDLVANGHVIITGAAYGIDGMATRATLASGGTPAVVLAGGVDRFYPAGHHDLITRVATNGGVVISELPPTTAPTKWRFLARNRIIAALADQVVIVEAGSQSGSLNTAGHAKSIGRPVYAVPGPVTSPTSAGCHRLIREGRARLVTCAAEMS</sequence>